<keyword evidence="4 13" id="KW-0846">Cobalamin</keyword>
<dbReference type="CDD" id="cd02888">
    <property type="entry name" value="RNR_II_dimer"/>
    <property type="match status" value="1"/>
</dbReference>
<comment type="catalytic activity">
    <reaction evidence="11 13">
        <text>a 2'-deoxyribonucleoside 5'-diphosphate + [thioredoxin]-disulfide + H2O = a ribonucleoside 5'-diphosphate + [thioredoxin]-dithiol</text>
        <dbReference type="Rhea" id="RHEA:23252"/>
        <dbReference type="Rhea" id="RHEA-COMP:10698"/>
        <dbReference type="Rhea" id="RHEA-COMP:10700"/>
        <dbReference type="ChEBI" id="CHEBI:15377"/>
        <dbReference type="ChEBI" id="CHEBI:29950"/>
        <dbReference type="ChEBI" id="CHEBI:50058"/>
        <dbReference type="ChEBI" id="CHEBI:57930"/>
        <dbReference type="ChEBI" id="CHEBI:73316"/>
        <dbReference type="EC" id="1.17.4.1"/>
    </reaction>
</comment>
<keyword evidence="3" id="KW-0021">Allosteric enzyme</keyword>
<dbReference type="GO" id="GO:0071897">
    <property type="term" value="P:DNA biosynthetic process"/>
    <property type="evidence" value="ECO:0007669"/>
    <property type="project" value="UniProtKB-KW"/>
</dbReference>
<evidence type="ECO:0000256" key="10">
    <source>
        <dbReference type="ARBA" id="ARBA00023285"/>
    </source>
</evidence>
<keyword evidence="6 12" id="KW-0067">ATP-binding</keyword>
<evidence type="ECO:0000256" key="2">
    <source>
        <dbReference type="ARBA" id="ARBA00007405"/>
    </source>
</evidence>
<dbReference type="InterPro" id="IPR008926">
    <property type="entry name" value="RNR_R1-su_N"/>
</dbReference>
<gene>
    <name evidence="15" type="ORF">QPL79_08125</name>
</gene>
<dbReference type="GO" id="GO:0005524">
    <property type="term" value="F:ATP binding"/>
    <property type="evidence" value="ECO:0007669"/>
    <property type="project" value="UniProtKB-UniRule"/>
</dbReference>
<dbReference type="InterPro" id="IPR000788">
    <property type="entry name" value="RNR_lg_C"/>
</dbReference>
<dbReference type="GO" id="GO:0009263">
    <property type="term" value="P:deoxyribonucleotide biosynthetic process"/>
    <property type="evidence" value="ECO:0007669"/>
    <property type="project" value="UniProtKB-KW"/>
</dbReference>
<keyword evidence="7 13" id="KW-0560">Oxidoreductase</keyword>
<evidence type="ECO:0000313" key="15">
    <source>
        <dbReference type="EMBL" id="MDK6029327.1"/>
    </source>
</evidence>
<feature type="domain" description="ATP-cone" evidence="14">
    <location>
        <begin position="23"/>
        <end position="115"/>
    </location>
</feature>
<dbReference type="EMBL" id="JASNVW010000006">
    <property type="protein sequence ID" value="MDK6029327.1"/>
    <property type="molecule type" value="Genomic_DNA"/>
</dbReference>
<evidence type="ECO:0000256" key="11">
    <source>
        <dbReference type="ARBA" id="ARBA00047754"/>
    </source>
</evidence>
<name>A0ABD4Z8S4_9CREN</name>
<dbReference type="RefSeq" id="WP_285274314.1">
    <property type="nucleotide sequence ID" value="NZ_JASNVW010000006.1"/>
</dbReference>
<evidence type="ECO:0000256" key="6">
    <source>
        <dbReference type="ARBA" id="ARBA00022840"/>
    </source>
</evidence>
<protein>
    <recommendedName>
        <fullName evidence="13">Vitamin B12-dependent ribonucleotide reductase</fullName>
        <ecNumber evidence="13">1.17.4.1</ecNumber>
    </recommendedName>
</protein>
<evidence type="ECO:0000256" key="7">
    <source>
        <dbReference type="ARBA" id="ARBA00023002"/>
    </source>
</evidence>
<organism evidence="15 16">
    <name type="scientific">Ignisphaera cupida</name>
    <dbReference type="NCBI Taxonomy" id="3050454"/>
    <lineage>
        <taxon>Archaea</taxon>
        <taxon>Thermoproteota</taxon>
        <taxon>Thermoprotei</taxon>
        <taxon>Desulfurococcales</taxon>
        <taxon>Desulfurococcaceae</taxon>
        <taxon>Ignisphaera</taxon>
    </lineage>
</organism>
<evidence type="ECO:0000256" key="12">
    <source>
        <dbReference type="PROSITE-ProRule" id="PRU00492"/>
    </source>
</evidence>
<comment type="similarity">
    <text evidence="2 13">Belongs to the ribonucleoside diphosphate reductase class-2 family.</text>
</comment>
<comment type="function">
    <text evidence="13">Catalyzes the reduction of ribonucleotides to deoxyribonucleotides. May function to provide a pool of deoxyribonucleotide precursors for DNA repair during oxygen limitation and/or for immediate growth after restoration of oxygen.</text>
</comment>
<evidence type="ECO:0000256" key="5">
    <source>
        <dbReference type="ARBA" id="ARBA00022741"/>
    </source>
</evidence>
<dbReference type="InterPro" id="IPR013344">
    <property type="entry name" value="RNR_NrdJ/NrdZ"/>
</dbReference>
<evidence type="ECO:0000259" key="14">
    <source>
        <dbReference type="PROSITE" id="PS51161"/>
    </source>
</evidence>
<dbReference type="PANTHER" id="PTHR43371:SF1">
    <property type="entry name" value="RIBONUCLEOSIDE-DIPHOSPHATE REDUCTASE"/>
    <property type="match status" value="1"/>
</dbReference>
<evidence type="ECO:0000256" key="4">
    <source>
        <dbReference type="ARBA" id="ARBA00022628"/>
    </source>
</evidence>
<evidence type="ECO:0000256" key="1">
    <source>
        <dbReference type="ARBA" id="ARBA00001922"/>
    </source>
</evidence>
<evidence type="ECO:0000256" key="13">
    <source>
        <dbReference type="RuleBase" id="RU364064"/>
    </source>
</evidence>
<keyword evidence="9" id="KW-1015">Disulfide bond</keyword>
<dbReference type="PROSITE" id="PS00089">
    <property type="entry name" value="RIBORED_LARGE"/>
    <property type="match status" value="1"/>
</dbReference>
<dbReference type="PRINTS" id="PR01183">
    <property type="entry name" value="RIBORDTASEM1"/>
</dbReference>
<keyword evidence="13" id="KW-0237">DNA synthesis</keyword>
<dbReference type="Pfam" id="PF00317">
    <property type="entry name" value="Ribonuc_red_lgN"/>
    <property type="match status" value="1"/>
</dbReference>
<dbReference type="SUPFAM" id="SSF51998">
    <property type="entry name" value="PFL-like glycyl radical enzymes"/>
    <property type="match status" value="1"/>
</dbReference>
<keyword evidence="8" id="KW-0215">Deoxyribonucleotide synthesis</keyword>
<proteinExistence type="inferred from homology"/>
<evidence type="ECO:0000256" key="3">
    <source>
        <dbReference type="ARBA" id="ARBA00022533"/>
    </source>
</evidence>
<evidence type="ECO:0000256" key="8">
    <source>
        <dbReference type="ARBA" id="ARBA00023116"/>
    </source>
</evidence>
<sequence>MTLESHRVPASVLESQSIESINISVIKRSGNREKFDAYKLLKSIIAACNGLCSDAEAWNIVKNVIEELKGKNEVSVDEIVDRVERIFVMRGLENPKWFEVAKLYELGRIYKDVYGKGKPIDIDPRDRKLSFSAIKVLASRYLLKDAKTWRFKETPQMMFRRVAHAIAEAEFVYCRNKGNSDEYCSEATKFWEEKFYEIMSDLRFLPNSPTLMNAGTRLGILSACFVIPVRDAITTPEGDGIYDAVRAQAIIFQQGGGTGFDFSELRPEGDIVASTGGVASGPISFMKMFDANTDVIKQGGKRRGANMGVLHVWHPDIEKFIDAKSGKLKDINLQNFNISVGVYDYFMDAVIKKSKVPLINPRRTNVRPDLGNDSRFYIISKARHYLNEDWVQEAILEELESKGGSIWIDETVMVTIDEAMAIAEDKDAIVKYEDASKLFEKIVRNAWDSGDPGLLFVDTINRRHPVWYLGKINATNPCGEQPLLPWESCNLGSIDLSKYVYIDSEGMPRIAWRQLAEDLRVIARFMDNVIDVAKWPLPQLEQAIKRTRKIGVGVMGWAYMLIKLGIPYDSVDAIYLAYHLAEWIEYNLALASIELAKERGSFPIYDSSKYKPTWLTAKPLEELLNIAGIKDRPSKKVLELLSDRPLVNWNYIEKLRKEVGMRNATLTSIAPTGTISILAGTSSSIEPIFAVAYERHVTVGTFIEIDPLFLEYLRKYELDNADMIKLVAERGSLSEIPFVPRSLKTLFRTAHDIEPKWHVLHQAVWQQWVCAGVSKTVNLRFDATVEDVREVYILAWLLGCKGITVYRDKSKAQQVIYVGVKMSQTTPQKTSAESMQQTAKEGIQKGYTLTSLKGIGEAIEDIAHSSCQTCEY</sequence>
<dbReference type="GO" id="GO:0031419">
    <property type="term" value="F:cobalamin binding"/>
    <property type="evidence" value="ECO:0007669"/>
    <property type="project" value="UniProtKB-KW"/>
</dbReference>
<dbReference type="SUPFAM" id="SSF48168">
    <property type="entry name" value="R1 subunit of ribonucleotide reductase, N-terminal domain"/>
    <property type="match status" value="1"/>
</dbReference>
<dbReference type="InterPro" id="IPR013509">
    <property type="entry name" value="RNR_lsu_N"/>
</dbReference>
<dbReference type="GO" id="GO:0004748">
    <property type="term" value="F:ribonucleoside-diphosphate reductase activity, thioredoxin disulfide as acceptor"/>
    <property type="evidence" value="ECO:0007669"/>
    <property type="project" value="UniProtKB-EC"/>
</dbReference>
<dbReference type="InterPro" id="IPR050862">
    <property type="entry name" value="RdRp_reductase_class-2"/>
</dbReference>
<evidence type="ECO:0000256" key="9">
    <source>
        <dbReference type="ARBA" id="ARBA00023157"/>
    </source>
</evidence>
<dbReference type="InterPro" id="IPR005144">
    <property type="entry name" value="ATP-cone_dom"/>
</dbReference>
<dbReference type="Pfam" id="PF02867">
    <property type="entry name" value="Ribonuc_red_lgC"/>
    <property type="match status" value="1"/>
</dbReference>
<dbReference type="AlphaFoldDB" id="A0ABD4Z8S4"/>
<dbReference type="NCBIfam" id="TIGR02504">
    <property type="entry name" value="NrdJ_Z"/>
    <property type="match status" value="1"/>
</dbReference>
<dbReference type="PANTHER" id="PTHR43371">
    <property type="entry name" value="VITAMIN B12-DEPENDENT RIBONUCLEOTIDE REDUCTASE"/>
    <property type="match status" value="1"/>
</dbReference>
<dbReference type="Proteomes" id="UP001529235">
    <property type="component" value="Unassembled WGS sequence"/>
</dbReference>
<dbReference type="Gene3D" id="3.20.70.20">
    <property type="match status" value="1"/>
</dbReference>
<keyword evidence="16" id="KW-1185">Reference proteome</keyword>
<comment type="caution">
    <text evidence="15">The sequence shown here is derived from an EMBL/GenBank/DDBJ whole genome shotgun (WGS) entry which is preliminary data.</text>
</comment>
<dbReference type="PROSITE" id="PS51161">
    <property type="entry name" value="ATP_CONE"/>
    <property type="match status" value="1"/>
</dbReference>
<reference evidence="15 16" key="1">
    <citation type="submission" date="2023-05" db="EMBL/GenBank/DDBJ databases">
        <title>A new hyperthermophilic archaea 'Ignisphaera cupida' sp. nov. and description of the family 'Ignisphaeraceae' fam. nov.</title>
        <authorList>
            <person name="Podosokorskaya O.A."/>
            <person name="Elcheninov A.G."/>
            <person name="Klukina A."/>
            <person name="Merkel A.Y."/>
        </authorList>
    </citation>
    <scope>NUCLEOTIDE SEQUENCE [LARGE SCALE GENOMIC DNA]</scope>
    <source>
        <strain evidence="15 16">4213-co</strain>
    </source>
</reference>
<dbReference type="InterPro" id="IPR013346">
    <property type="entry name" value="NrdE_NrdA_C"/>
</dbReference>
<comment type="cofactor">
    <cofactor evidence="1 13">
        <name>adenosylcob(III)alamin</name>
        <dbReference type="ChEBI" id="CHEBI:18408"/>
    </cofactor>
</comment>
<accession>A0ABD4Z8S4</accession>
<dbReference type="Pfam" id="PF03477">
    <property type="entry name" value="ATP-cone"/>
    <property type="match status" value="1"/>
</dbReference>
<keyword evidence="10 13" id="KW-0170">Cobalt</keyword>
<dbReference type="EC" id="1.17.4.1" evidence="13"/>
<evidence type="ECO:0000313" key="16">
    <source>
        <dbReference type="Proteomes" id="UP001529235"/>
    </source>
</evidence>
<keyword evidence="5 12" id="KW-0547">Nucleotide-binding</keyword>